<gene>
    <name evidence="6" type="ORF">Fot_37798</name>
</gene>
<comment type="similarity">
    <text evidence="3">Belongs to the PMEI family.</text>
</comment>
<evidence type="ECO:0000256" key="3">
    <source>
        <dbReference type="ARBA" id="ARBA00038471"/>
    </source>
</evidence>
<accession>A0ABD1S0R8</accession>
<dbReference type="Proteomes" id="UP001604277">
    <property type="component" value="Unassembled WGS sequence"/>
</dbReference>
<dbReference type="SUPFAM" id="SSF101148">
    <property type="entry name" value="Plant invertase/pectin methylesterase inhibitor"/>
    <property type="match status" value="1"/>
</dbReference>
<dbReference type="InterPro" id="IPR034086">
    <property type="entry name" value="PMEI_plant"/>
</dbReference>
<dbReference type="AlphaFoldDB" id="A0ABD1S0R8"/>
<dbReference type="SMART" id="SM00856">
    <property type="entry name" value="PMEI"/>
    <property type="match status" value="1"/>
</dbReference>
<proteinExistence type="inferred from homology"/>
<reference evidence="7" key="1">
    <citation type="submission" date="2024-07" db="EMBL/GenBank/DDBJ databases">
        <title>Two chromosome-level genome assemblies of Korean endemic species Abeliophyllum distichum and Forsythia ovata (Oleaceae).</title>
        <authorList>
            <person name="Jang H."/>
        </authorList>
    </citation>
    <scope>NUCLEOTIDE SEQUENCE [LARGE SCALE GENOMIC DNA]</scope>
</reference>
<keyword evidence="1 4" id="KW-0732">Signal</keyword>
<evidence type="ECO:0000256" key="1">
    <source>
        <dbReference type="ARBA" id="ARBA00022729"/>
    </source>
</evidence>
<dbReference type="EMBL" id="JBFOLJ010000011">
    <property type="protein sequence ID" value="KAL2494041.1"/>
    <property type="molecule type" value="Genomic_DNA"/>
</dbReference>
<evidence type="ECO:0000313" key="6">
    <source>
        <dbReference type="EMBL" id="KAL2494041.1"/>
    </source>
</evidence>
<keyword evidence="2" id="KW-1015">Disulfide bond</keyword>
<evidence type="ECO:0000256" key="4">
    <source>
        <dbReference type="SAM" id="SignalP"/>
    </source>
</evidence>
<organism evidence="6 7">
    <name type="scientific">Forsythia ovata</name>
    <dbReference type="NCBI Taxonomy" id="205694"/>
    <lineage>
        <taxon>Eukaryota</taxon>
        <taxon>Viridiplantae</taxon>
        <taxon>Streptophyta</taxon>
        <taxon>Embryophyta</taxon>
        <taxon>Tracheophyta</taxon>
        <taxon>Spermatophyta</taxon>
        <taxon>Magnoliopsida</taxon>
        <taxon>eudicotyledons</taxon>
        <taxon>Gunneridae</taxon>
        <taxon>Pentapetalae</taxon>
        <taxon>asterids</taxon>
        <taxon>lamiids</taxon>
        <taxon>Lamiales</taxon>
        <taxon>Oleaceae</taxon>
        <taxon>Forsythieae</taxon>
        <taxon>Forsythia</taxon>
    </lineage>
</organism>
<dbReference type="InterPro" id="IPR006501">
    <property type="entry name" value="Pectinesterase_inhib_dom"/>
</dbReference>
<feature type="chain" id="PRO_5044772825" evidence="4">
    <location>
        <begin position="29"/>
        <end position="275"/>
    </location>
</feature>
<comment type="caution">
    <text evidence="6">The sequence shown here is derived from an EMBL/GenBank/DDBJ whole genome shotgun (WGS) entry which is preliminary data.</text>
</comment>
<feature type="signal peptide" evidence="4">
    <location>
        <begin position="1"/>
        <end position="28"/>
    </location>
</feature>
<dbReference type="Gene3D" id="1.20.140.40">
    <property type="entry name" value="Invertase/pectin methylesterase inhibitor family protein"/>
    <property type="match status" value="1"/>
</dbReference>
<dbReference type="PANTHER" id="PTHR36710:SF8">
    <property type="entry name" value="PECTINESTERASE INHIBITOR-LIKE"/>
    <property type="match status" value="1"/>
</dbReference>
<dbReference type="PANTHER" id="PTHR36710">
    <property type="entry name" value="PECTINESTERASE INHIBITOR-LIKE"/>
    <property type="match status" value="1"/>
</dbReference>
<evidence type="ECO:0000256" key="2">
    <source>
        <dbReference type="ARBA" id="ARBA00023157"/>
    </source>
</evidence>
<name>A0ABD1S0R8_9LAMI</name>
<sequence>MASFLHYYSSVLISTVLIYLLVIPSSMCHPLEEKDLRHICSKTHNSSECLNQFKSDPRSLNTDEKGLAGVAVDLALNKANAVHTQYNQLYRDSKDSKLQEKYIACSKNYNDAIRDLQLVKKFLDINRYKLIPVEINDALQEVASCRNAFKREPIDPAHSDDHNKEFQLLSYMVKVTSQRLIKKFLGQNQTCTFSRRIHEFNSNPKVPIICVETPNANSPEQSNENRILVFPYLCIGAFVYRLKGGEASRIEGFKIQSQIIEQGICKLRDSRFSNF</sequence>
<evidence type="ECO:0000313" key="7">
    <source>
        <dbReference type="Proteomes" id="UP001604277"/>
    </source>
</evidence>
<dbReference type="CDD" id="cd15797">
    <property type="entry name" value="PMEI"/>
    <property type="match status" value="1"/>
</dbReference>
<dbReference type="InterPro" id="IPR035513">
    <property type="entry name" value="Invertase/methylesterase_inhib"/>
</dbReference>
<protein>
    <submittedName>
        <fullName evidence="6">Pectinesterase inhibitor-like</fullName>
    </submittedName>
</protein>
<dbReference type="NCBIfam" id="TIGR01614">
    <property type="entry name" value="PME_inhib"/>
    <property type="match status" value="1"/>
</dbReference>
<feature type="domain" description="Pectinesterase inhibitor" evidence="5">
    <location>
        <begin position="31"/>
        <end position="176"/>
    </location>
</feature>
<dbReference type="Pfam" id="PF04043">
    <property type="entry name" value="PMEI"/>
    <property type="match status" value="1"/>
</dbReference>
<keyword evidence="7" id="KW-1185">Reference proteome</keyword>
<evidence type="ECO:0000259" key="5">
    <source>
        <dbReference type="SMART" id="SM00856"/>
    </source>
</evidence>
<dbReference type="InterPro" id="IPR052421">
    <property type="entry name" value="PCW_Enzyme_Inhibitor"/>
</dbReference>